<evidence type="ECO:0000259" key="1">
    <source>
        <dbReference type="PROSITE" id="PS50097"/>
    </source>
</evidence>
<dbReference type="EMBL" id="MNPL01001627">
    <property type="protein sequence ID" value="OQR78964.1"/>
    <property type="molecule type" value="Genomic_DNA"/>
</dbReference>
<organism evidence="2 3">
    <name type="scientific">Tropilaelaps mercedesae</name>
    <dbReference type="NCBI Taxonomy" id="418985"/>
    <lineage>
        <taxon>Eukaryota</taxon>
        <taxon>Metazoa</taxon>
        <taxon>Ecdysozoa</taxon>
        <taxon>Arthropoda</taxon>
        <taxon>Chelicerata</taxon>
        <taxon>Arachnida</taxon>
        <taxon>Acari</taxon>
        <taxon>Parasitiformes</taxon>
        <taxon>Mesostigmata</taxon>
        <taxon>Gamasina</taxon>
        <taxon>Dermanyssoidea</taxon>
        <taxon>Laelapidae</taxon>
        <taxon>Tropilaelaps</taxon>
    </lineage>
</organism>
<gene>
    <name evidence="2" type="ORF">BIW11_06061</name>
</gene>
<dbReference type="AlphaFoldDB" id="A0A1V9XZR9"/>
<comment type="caution">
    <text evidence="2">The sequence shown here is derived from an EMBL/GenBank/DDBJ whole genome shotgun (WGS) entry which is preliminary data.</text>
</comment>
<proteinExistence type="predicted"/>
<evidence type="ECO:0000313" key="3">
    <source>
        <dbReference type="Proteomes" id="UP000192247"/>
    </source>
</evidence>
<sequence length="501" mass="58448">MEDAPDTSDHLFSLKRNAIHALGILSNLNEQRKNASHYCDVQISTSDQREFWAHKLILDVFTDFFDEHSRFTLSDVDSECMHAFLEFVYTGREPRMNAENALRYMRASIRLGLHQISRIALEFSVENLFDVLSSNYFCSLSFDEFSILPVFEESVALDKLEESKYRRVIRRWVSFEPELRLSMVRRLEALFSRLWTIDDQDRALGIRVDVLGRSNLVQFNFQDGKWYQCEYSCKACNLSENCLQHVQQMALYKKDYFLFRDKTNNIYCSSSELKRIWNKSSTLGTLIAPNCVTLKQFKGQVYAFFDCLKKWNGEMKKFEVVLSKEVIIRQKFTVVDFTLDDRNPNIYLLGSFEASPTKMGLLTVRHGENPFFVSLPEDQPVTSIVTGGDDHLIVYGTNSHNAEGEVFVYDLNEKHFRYDLYESHRLDGDACLFRLNYRMYSMVSTDGEPEHKLYRVTRFPMAIDEEVKTYKYNVGENQAYIKAVCICPSKPYHSIMYGAES</sequence>
<keyword evidence="3" id="KW-1185">Reference proteome</keyword>
<dbReference type="Pfam" id="PF00651">
    <property type="entry name" value="BTB"/>
    <property type="match status" value="1"/>
</dbReference>
<dbReference type="InterPro" id="IPR011333">
    <property type="entry name" value="SKP1/BTB/POZ_sf"/>
</dbReference>
<dbReference type="Proteomes" id="UP000192247">
    <property type="component" value="Unassembled WGS sequence"/>
</dbReference>
<name>A0A1V9XZR9_9ACAR</name>
<dbReference type="PROSITE" id="PS50097">
    <property type="entry name" value="BTB"/>
    <property type="match status" value="1"/>
</dbReference>
<feature type="domain" description="BTB" evidence="1">
    <location>
        <begin position="39"/>
        <end position="92"/>
    </location>
</feature>
<dbReference type="OrthoDB" id="10397396at2759"/>
<dbReference type="SMART" id="SM00225">
    <property type="entry name" value="BTB"/>
    <property type="match status" value="1"/>
</dbReference>
<accession>A0A1V9XZR9</accession>
<dbReference type="Gene3D" id="3.30.710.10">
    <property type="entry name" value="Potassium Channel Kv1.1, Chain A"/>
    <property type="match status" value="1"/>
</dbReference>
<protein>
    <recommendedName>
        <fullName evidence="1">BTB domain-containing protein</fullName>
    </recommendedName>
</protein>
<dbReference type="CDD" id="cd14733">
    <property type="entry name" value="BACK"/>
    <property type="match status" value="1"/>
</dbReference>
<evidence type="ECO:0000313" key="2">
    <source>
        <dbReference type="EMBL" id="OQR78964.1"/>
    </source>
</evidence>
<dbReference type="InParanoid" id="A0A1V9XZR9"/>
<dbReference type="STRING" id="418985.A0A1V9XZR9"/>
<dbReference type="CDD" id="cd18186">
    <property type="entry name" value="BTB_POZ_ZBTB_KLHL-like"/>
    <property type="match status" value="1"/>
</dbReference>
<dbReference type="SUPFAM" id="SSF54695">
    <property type="entry name" value="POZ domain"/>
    <property type="match status" value="1"/>
</dbReference>
<reference evidence="2 3" key="1">
    <citation type="journal article" date="2017" name="Gigascience">
        <title>Draft genome of the honey bee ectoparasitic mite, Tropilaelaps mercedesae, is shaped by the parasitic life history.</title>
        <authorList>
            <person name="Dong X."/>
            <person name="Armstrong S.D."/>
            <person name="Xia D."/>
            <person name="Makepeace B.L."/>
            <person name="Darby A.C."/>
            <person name="Kadowaki T."/>
        </authorList>
    </citation>
    <scope>NUCLEOTIDE SEQUENCE [LARGE SCALE GENOMIC DNA]</scope>
    <source>
        <strain evidence="2">Wuxi-XJTLU</strain>
    </source>
</reference>
<dbReference type="InterPro" id="IPR000210">
    <property type="entry name" value="BTB/POZ_dom"/>
</dbReference>